<reference evidence="2" key="2">
    <citation type="submission" date="2020-09" db="EMBL/GenBank/DDBJ databases">
        <authorList>
            <person name="Sun Q."/>
            <person name="Zhou Y."/>
        </authorList>
    </citation>
    <scope>NUCLEOTIDE SEQUENCE</scope>
    <source>
        <strain evidence="2">CGMCC 1.12751</strain>
    </source>
</reference>
<comment type="caution">
    <text evidence="2">The sequence shown here is derived from an EMBL/GenBank/DDBJ whole genome shotgun (WGS) entry which is preliminary data.</text>
</comment>
<keyword evidence="1" id="KW-0472">Membrane</keyword>
<dbReference type="AlphaFoldDB" id="A0A917GPW9"/>
<keyword evidence="1" id="KW-1133">Transmembrane helix</keyword>
<reference evidence="2" key="1">
    <citation type="journal article" date="2014" name="Int. J. Syst. Evol. Microbiol.">
        <title>Complete genome sequence of Corynebacterium casei LMG S-19264T (=DSM 44701T), isolated from a smear-ripened cheese.</title>
        <authorList>
            <consortium name="US DOE Joint Genome Institute (JGI-PGF)"/>
            <person name="Walter F."/>
            <person name="Albersmeier A."/>
            <person name="Kalinowski J."/>
            <person name="Ruckert C."/>
        </authorList>
    </citation>
    <scope>NUCLEOTIDE SEQUENCE</scope>
    <source>
        <strain evidence="2">CGMCC 1.12751</strain>
    </source>
</reference>
<accession>A0A917GPW9</accession>
<keyword evidence="3" id="KW-1185">Reference proteome</keyword>
<keyword evidence="1" id="KW-0812">Transmembrane</keyword>
<dbReference type="Proteomes" id="UP000625976">
    <property type="component" value="Unassembled WGS sequence"/>
</dbReference>
<organism evidence="2 3">
    <name type="scientific">Bizionia arctica</name>
    <dbReference type="NCBI Taxonomy" id="1495645"/>
    <lineage>
        <taxon>Bacteria</taxon>
        <taxon>Pseudomonadati</taxon>
        <taxon>Bacteroidota</taxon>
        <taxon>Flavobacteriia</taxon>
        <taxon>Flavobacteriales</taxon>
        <taxon>Flavobacteriaceae</taxon>
        <taxon>Bizionia</taxon>
    </lineage>
</organism>
<name>A0A917GPW9_9FLAO</name>
<protein>
    <submittedName>
        <fullName evidence="2">Uncharacterized protein</fullName>
    </submittedName>
</protein>
<gene>
    <name evidence="2" type="ORF">GCM10010976_26110</name>
</gene>
<feature type="transmembrane region" description="Helical" evidence="1">
    <location>
        <begin position="107"/>
        <end position="125"/>
    </location>
</feature>
<proteinExistence type="predicted"/>
<feature type="transmembrane region" description="Helical" evidence="1">
    <location>
        <begin position="54"/>
        <end position="73"/>
    </location>
</feature>
<sequence length="136" mass="15547">MKENVDKYIEKLVDKAMKDSVLESPSFDFTSLVMQQVTAKSKVTVYEPLISKKVWFAVFASVIALILFVLLSADTQQNSWFITKDFNLISKLKFSNPFSGFKLGTTTMYGIMLLSMMVCIQIPMLKSYFDKRLNSN</sequence>
<evidence type="ECO:0000256" key="1">
    <source>
        <dbReference type="SAM" id="Phobius"/>
    </source>
</evidence>
<dbReference type="EMBL" id="BMFQ01000003">
    <property type="protein sequence ID" value="GGG53926.1"/>
    <property type="molecule type" value="Genomic_DNA"/>
</dbReference>
<dbReference type="RefSeq" id="WP_188465576.1">
    <property type="nucleotide sequence ID" value="NZ_BMFQ01000003.1"/>
</dbReference>
<evidence type="ECO:0000313" key="2">
    <source>
        <dbReference type="EMBL" id="GGG53926.1"/>
    </source>
</evidence>
<evidence type="ECO:0000313" key="3">
    <source>
        <dbReference type="Proteomes" id="UP000625976"/>
    </source>
</evidence>